<feature type="region of interest" description="Disordered" evidence="1">
    <location>
        <begin position="50"/>
        <end position="101"/>
    </location>
</feature>
<dbReference type="Pfam" id="PF05743">
    <property type="entry name" value="UEV"/>
    <property type="match status" value="1"/>
</dbReference>
<feature type="compositionally biased region" description="Pro residues" evidence="1">
    <location>
        <begin position="53"/>
        <end position="66"/>
    </location>
</feature>
<dbReference type="InterPro" id="IPR008883">
    <property type="entry name" value="UEV_N"/>
</dbReference>
<dbReference type="SUPFAM" id="SSF54495">
    <property type="entry name" value="UBC-like"/>
    <property type="match status" value="1"/>
</dbReference>
<dbReference type="OrthoDB" id="306304at2759"/>
<dbReference type="STRING" id="578462.A0A0L0S486"/>
<dbReference type="VEuPathDB" id="FungiDB:AMAG_18026"/>
<dbReference type="PANTHER" id="PTHR23306">
    <property type="entry name" value="TUMOR SUSCEPTIBILITY GENE 101 PROTEIN-RELATED"/>
    <property type="match status" value="1"/>
</dbReference>
<evidence type="ECO:0000256" key="1">
    <source>
        <dbReference type="SAM" id="MobiDB-lite"/>
    </source>
</evidence>
<dbReference type="Proteomes" id="UP000054350">
    <property type="component" value="Unassembled WGS sequence"/>
</dbReference>
<dbReference type="InterPro" id="IPR052070">
    <property type="entry name" value="ESCRT-I_UEV_domain"/>
</dbReference>
<dbReference type="GO" id="GO:0000813">
    <property type="term" value="C:ESCRT I complex"/>
    <property type="evidence" value="ECO:0007669"/>
    <property type="project" value="TreeGrafter"/>
</dbReference>
<feature type="compositionally biased region" description="Low complexity" evidence="1">
    <location>
        <begin position="85"/>
        <end position="99"/>
    </location>
</feature>
<name>A0A0L0S486_ALLM3</name>
<evidence type="ECO:0000259" key="2">
    <source>
        <dbReference type="PROSITE" id="PS51322"/>
    </source>
</evidence>
<dbReference type="EMBL" id="GG745331">
    <property type="protein sequence ID" value="KNE57255.1"/>
    <property type="molecule type" value="Genomic_DNA"/>
</dbReference>
<reference evidence="4" key="2">
    <citation type="submission" date="2009-11" db="EMBL/GenBank/DDBJ databases">
        <title>The Genome Sequence of Allomyces macrogynus strain ATCC 38327.</title>
        <authorList>
            <consortium name="The Broad Institute Genome Sequencing Platform"/>
            <person name="Russ C."/>
            <person name="Cuomo C."/>
            <person name="Shea T."/>
            <person name="Young S.K."/>
            <person name="Zeng Q."/>
            <person name="Koehrsen M."/>
            <person name="Haas B."/>
            <person name="Borodovsky M."/>
            <person name="Guigo R."/>
            <person name="Alvarado L."/>
            <person name="Berlin A."/>
            <person name="Borenstein D."/>
            <person name="Chen Z."/>
            <person name="Engels R."/>
            <person name="Freedman E."/>
            <person name="Gellesch M."/>
            <person name="Goldberg J."/>
            <person name="Griggs A."/>
            <person name="Gujja S."/>
            <person name="Heiman D."/>
            <person name="Hepburn T."/>
            <person name="Howarth C."/>
            <person name="Jen D."/>
            <person name="Larson L."/>
            <person name="Lewis B."/>
            <person name="Mehta T."/>
            <person name="Park D."/>
            <person name="Pearson M."/>
            <person name="Roberts A."/>
            <person name="Saif S."/>
            <person name="Shenoy N."/>
            <person name="Sisk P."/>
            <person name="Stolte C."/>
            <person name="Sykes S."/>
            <person name="Walk T."/>
            <person name="White J."/>
            <person name="Yandava C."/>
            <person name="Burger G."/>
            <person name="Gray M.W."/>
            <person name="Holland P.W.H."/>
            <person name="King N."/>
            <person name="Lang F.B.F."/>
            <person name="Roger A.J."/>
            <person name="Ruiz-Trillo I."/>
            <person name="Lander E."/>
            <person name="Nusbaum C."/>
        </authorList>
    </citation>
    <scope>NUCLEOTIDE SEQUENCE [LARGE SCALE GENOMIC DNA]</scope>
    <source>
        <strain evidence="4">ATCC 38327</strain>
    </source>
</reference>
<proteinExistence type="predicted"/>
<gene>
    <name evidence="3" type="ORF">AMAG_18026</name>
</gene>
<dbReference type="PANTHER" id="PTHR23306:SF3">
    <property type="entry name" value="TUMOR SUPPRESSOR PROTEIN 101"/>
    <property type="match status" value="1"/>
</dbReference>
<accession>A0A0L0S486</accession>
<dbReference type="GO" id="GO:0043130">
    <property type="term" value="F:ubiquitin binding"/>
    <property type="evidence" value="ECO:0007669"/>
    <property type="project" value="TreeGrafter"/>
</dbReference>
<dbReference type="GO" id="GO:0015031">
    <property type="term" value="P:protein transport"/>
    <property type="evidence" value="ECO:0007669"/>
    <property type="project" value="InterPro"/>
</dbReference>
<evidence type="ECO:0000313" key="4">
    <source>
        <dbReference type="Proteomes" id="UP000054350"/>
    </source>
</evidence>
<feature type="domain" description="UEV" evidence="2">
    <location>
        <begin position="1"/>
        <end position="51"/>
    </location>
</feature>
<evidence type="ECO:0000313" key="3">
    <source>
        <dbReference type="EMBL" id="KNE57255.1"/>
    </source>
</evidence>
<dbReference type="AlphaFoldDB" id="A0A0L0S486"/>
<dbReference type="Gene3D" id="3.10.110.10">
    <property type="entry name" value="Ubiquitin Conjugating Enzyme"/>
    <property type="match status" value="1"/>
</dbReference>
<dbReference type="PROSITE" id="PS51322">
    <property type="entry name" value="UEV"/>
    <property type="match status" value="1"/>
</dbReference>
<protein>
    <recommendedName>
        <fullName evidence="2">UEV domain-containing protein</fullName>
    </recommendedName>
</protein>
<sequence>MLINPSKDVDANGKVFHAYLHYWDYRSSNLVNTVGILQQAFAVDPPVYARPHNQPPPTTVHPPPQFVPTLASTGSAATGMPPQPSGSSQLSSPTSLLNSRIPNTLPPPMDPHAIKLNALRADVADKLTAKFAEFSSALTSEMEALLHENKVLYEAQTRVQQKADALDQGVVQLGTNLAFSIREVPADASELVSWHPPRTAVPLD</sequence>
<dbReference type="CDD" id="cd11685">
    <property type="entry name" value="UEV_TSG101-like"/>
    <property type="match status" value="1"/>
</dbReference>
<organism evidence="3 4">
    <name type="scientific">Allomyces macrogynus (strain ATCC 38327)</name>
    <name type="common">Allomyces javanicus var. macrogynus</name>
    <dbReference type="NCBI Taxonomy" id="578462"/>
    <lineage>
        <taxon>Eukaryota</taxon>
        <taxon>Fungi</taxon>
        <taxon>Fungi incertae sedis</taxon>
        <taxon>Blastocladiomycota</taxon>
        <taxon>Blastocladiomycetes</taxon>
        <taxon>Blastocladiales</taxon>
        <taxon>Blastocladiaceae</taxon>
        <taxon>Allomyces</taxon>
    </lineage>
</organism>
<dbReference type="eggNOG" id="KOG2391">
    <property type="taxonomic scope" value="Eukaryota"/>
</dbReference>
<dbReference type="InterPro" id="IPR016135">
    <property type="entry name" value="UBQ-conjugating_enzyme/RWD"/>
</dbReference>
<reference evidence="3 4" key="1">
    <citation type="submission" date="2009-11" db="EMBL/GenBank/DDBJ databases">
        <title>Annotation of Allomyces macrogynus ATCC 38327.</title>
        <authorList>
            <consortium name="The Broad Institute Genome Sequencing Platform"/>
            <person name="Russ C."/>
            <person name="Cuomo C."/>
            <person name="Burger G."/>
            <person name="Gray M.W."/>
            <person name="Holland P.W.H."/>
            <person name="King N."/>
            <person name="Lang F.B.F."/>
            <person name="Roger A.J."/>
            <person name="Ruiz-Trillo I."/>
            <person name="Young S.K."/>
            <person name="Zeng Q."/>
            <person name="Gargeya S."/>
            <person name="Fitzgerald M."/>
            <person name="Haas B."/>
            <person name="Abouelleil A."/>
            <person name="Alvarado L."/>
            <person name="Arachchi H.M."/>
            <person name="Berlin A."/>
            <person name="Chapman S.B."/>
            <person name="Gearin G."/>
            <person name="Goldberg J."/>
            <person name="Griggs A."/>
            <person name="Gujja S."/>
            <person name="Hansen M."/>
            <person name="Heiman D."/>
            <person name="Howarth C."/>
            <person name="Larimer J."/>
            <person name="Lui A."/>
            <person name="MacDonald P.J.P."/>
            <person name="McCowen C."/>
            <person name="Montmayeur A."/>
            <person name="Murphy C."/>
            <person name="Neiman D."/>
            <person name="Pearson M."/>
            <person name="Priest M."/>
            <person name="Roberts A."/>
            <person name="Saif S."/>
            <person name="Shea T."/>
            <person name="Sisk P."/>
            <person name="Stolte C."/>
            <person name="Sykes S."/>
            <person name="Wortman J."/>
            <person name="Nusbaum C."/>
            <person name="Birren B."/>
        </authorList>
    </citation>
    <scope>NUCLEOTIDE SEQUENCE [LARGE SCALE GENOMIC DNA]</scope>
    <source>
        <strain evidence="3 4">ATCC 38327</strain>
    </source>
</reference>
<keyword evidence="4" id="KW-1185">Reference proteome</keyword>